<dbReference type="AlphaFoldDB" id="A0A553E987"/>
<evidence type="ECO:0000313" key="3">
    <source>
        <dbReference type="Proteomes" id="UP000316371"/>
    </source>
</evidence>
<dbReference type="GO" id="GO:0016740">
    <property type="term" value="F:transferase activity"/>
    <property type="evidence" value="ECO:0007669"/>
    <property type="project" value="UniProtKB-KW"/>
</dbReference>
<dbReference type="Proteomes" id="UP000316371">
    <property type="component" value="Unassembled WGS sequence"/>
</dbReference>
<comment type="caution">
    <text evidence="2">The sequence shown here is derived from an EMBL/GenBank/DDBJ whole genome shotgun (WGS) entry which is preliminary data.</text>
</comment>
<protein>
    <submittedName>
        <fullName evidence="2">Lipid A phosphoethanolamine transferase</fullName>
    </submittedName>
</protein>
<keyword evidence="3" id="KW-1185">Reference proteome</keyword>
<evidence type="ECO:0000313" key="2">
    <source>
        <dbReference type="EMBL" id="TRX41393.1"/>
    </source>
</evidence>
<reference evidence="2 3" key="1">
    <citation type="submission" date="2019-07" db="EMBL/GenBank/DDBJ databases">
        <title>Novel species of Flavobacterium.</title>
        <authorList>
            <person name="Liu Q."/>
            <person name="Xin Y.-H."/>
        </authorList>
    </citation>
    <scope>NUCLEOTIDE SEQUENCE [LARGE SCALE GENOMIC DNA]</scope>
    <source>
        <strain evidence="2 3">LB1R34</strain>
    </source>
</reference>
<gene>
    <name evidence="2" type="ORF">FNW21_04655</name>
</gene>
<keyword evidence="1" id="KW-0732">Signal</keyword>
<organism evidence="2 3">
    <name type="scientific">Flavobacterium restrictum</name>
    <dbReference type="NCBI Taxonomy" id="2594428"/>
    <lineage>
        <taxon>Bacteria</taxon>
        <taxon>Pseudomonadati</taxon>
        <taxon>Bacteroidota</taxon>
        <taxon>Flavobacteriia</taxon>
        <taxon>Flavobacteriales</taxon>
        <taxon>Flavobacteriaceae</taxon>
        <taxon>Flavobacterium</taxon>
    </lineage>
</organism>
<dbReference type="OrthoDB" id="1372524at2"/>
<evidence type="ECO:0000256" key="1">
    <source>
        <dbReference type="SAM" id="SignalP"/>
    </source>
</evidence>
<accession>A0A553E987</accession>
<feature type="chain" id="PRO_5021797417" evidence="1">
    <location>
        <begin position="21"/>
        <end position="249"/>
    </location>
</feature>
<dbReference type="RefSeq" id="WP_144255581.1">
    <property type="nucleotide sequence ID" value="NZ_VJZT01000003.1"/>
</dbReference>
<keyword evidence="2" id="KW-0808">Transferase</keyword>
<sequence>MKKTYYSLVICILIVFSTKAQDIKDQENPLSEARFNYFKETILVFNEYLDTDNGSFNTTNLRVLHPIGNRSWNLRTDIPLISTNTAAVNKSGIGDVAVAISYIPYLSAKNGFAIRTKITSNSASDSNFGSGKWVLSTALVYGHYLSNDKKLLWMATVENQSSFAGSSTRSTINTSVFENTLLYSFGKNWVGTNMALRYNATSKGFPNSTFIEYGRKFTPNSMFYIHPSLGFGYQKAYNSGMELGLVILY</sequence>
<proteinExistence type="predicted"/>
<name>A0A553E987_9FLAO</name>
<feature type="signal peptide" evidence="1">
    <location>
        <begin position="1"/>
        <end position="20"/>
    </location>
</feature>
<dbReference type="EMBL" id="VJZT01000003">
    <property type="protein sequence ID" value="TRX41393.1"/>
    <property type="molecule type" value="Genomic_DNA"/>
</dbReference>